<dbReference type="EMBL" id="JAKGSG010000011">
    <property type="protein sequence ID" value="MCF4120009.1"/>
    <property type="molecule type" value="Genomic_DNA"/>
</dbReference>
<name>A0AA41QD80_9MICO</name>
<dbReference type="CDD" id="cd01741">
    <property type="entry name" value="GATase1_1"/>
    <property type="match status" value="1"/>
</dbReference>
<evidence type="ECO:0000313" key="3">
    <source>
        <dbReference type="Proteomes" id="UP001165405"/>
    </source>
</evidence>
<accession>A0AA41QD80</accession>
<dbReference type="Pfam" id="PF00117">
    <property type="entry name" value="GATase"/>
    <property type="match status" value="1"/>
</dbReference>
<comment type="caution">
    <text evidence="2">The sequence shown here is derived from an EMBL/GenBank/DDBJ whole genome shotgun (WGS) entry which is preliminary data.</text>
</comment>
<dbReference type="InterPro" id="IPR044992">
    <property type="entry name" value="ChyE-like"/>
</dbReference>
<dbReference type="InterPro" id="IPR029062">
    <property type="entry name" value="Class_I_gatase-like"/>
</dbReference>
<keyword evidence="3" id="KW-1185">Reference proteome</keyword>
<organism evidence="2 3">
    <name type="scientific">Antribacter soli</name>
    <dbReference type="NCBI Taxonomy" id="2910976"/>
    <lineage>
        <taxon>Bacteria</taxon>
        <taxon>Bacillati</taxon>
        <taxon>Actinomycetota</taxon>
        <taxon>Actinomycetes</taxon>
        <taxon>Micrococcales</taxon>
        <taxon>Promicromonosporaceae</taxon>
        <taxon>Antribacter</taxon>
    </lineage>
</organism>
<dbReference type="RefSeq" id="WP_236087720.1">
    <property type="nucleotide sequence ID" value="NZ_JAKGSG010000011.1"/>
</dbReference>
<dbReference type="GO" id="GO:0005829">
    <property type="term" value="C:cytosol"/>
    <property type="evidence" value="ECO:0007669"/>
    <property type="project" value="TreeGrafter"/>
</dbReference>
<evidence type="ECO:0000259" key="1">
    <source>
        <dbReference type="Pfam" id="PF00117"/>
    </source>
</evidence>
<dbReference type="InterPro" id="IPR017926">
    <property type="entry name" value="GATASE"/>
</dbReference>
<dbReference type="PANTHER" id="PTHR42695:SF5">
    <property type="entry name" value="GLUTAMINE AMIDOTRANSFERASE YLR126C-RELATED"/>
    <property type="match status" value="1"/>
</dbReference>
<dbReference type="SUPFAM" id="SSF52317">
    <property type="entry name" value="Class I glutamine amidotransferase-like"/>
    <property type="match status" value="1"/>
</dbReference>
<evidence type="ECO:0000313" key="2">
    <source>
        <dbReference type="EMBL" id="MCF4120009.1"/>
    </source>
</evidence>
<proteinExistence type="predicted"/>
<keyword evidence="2" id="KW-0315">Glutamine amidotransferase</keyword>
<dbReference type="Proteomes" id="UP001165405">
    <property type="component" value="Unassembled WGS sequence"/>
</dbReference>
<sequence length="235" mass="24475">MRVLVVQNSPTSGAGRLDDWLADAGIEPVLTPGDDLPPDLAGFAGLILLGGGFVPDDDERHPWLAHERSLVSAALSAEMPILGICLGAQLLAYVAGGTVTAQSGETERGMCALRVLPSAAGDPVFALLTEVGPLWMIQNHQDSVTALPAGAELLATSDACAVQAFRVGSSAWGLQFHPEVRPERIADWNEAALSAQGIDRAALATAALERADENATQAEALVRAWAEVVCAPVPK</sequence>
<dbReference type="AlphaFoldDB" id="A0AA41QD80"/>
<reference evidence="2" key="1">
    <citation type="submission" date="2022-01" db="EMBL/GenBank/DDBJ databases">
        <title>Antribacter sp. nov., isolated from Guizhou of China.</title>
        <authorList>
            <person name="Chengliang C."/>
            <person name="Ya Z."/>
        </authorList>
    </citation>
    <scope>NUCLEOTIDE SEQUENCE</scope>
    <source>
        <strain evidence="2">KLBMP 9083</strain>
    </source>
</reference>
<dbReference type="PANTHER" id="PTHR42695">
    <property type="entry name" value="GLUTAMINE AMIDOTRANSFERASE YLR126C-RELATED"/>
    <property type="match status" value="1"/>
</dbReference>
<feature type="domain" description="Glutamine amidotransferase" evidence="1">
    <location>
        <begin position="42"/>
        <end position="183"/>
    </location>
</feature>
<gene>
    <name evidence="2" type="ORF">L1785_03365</name>
</gene>
<protein>
    <submittedName>
        <fullName evidence="2">Type 1 glutamine amidotransferase</fullName>
    </submittedName>
</protein>
<dbReference type="Gene3D" id="3.40.50.880">
    <property type="match status" value="1"/>
</dbReference>
<dbReference type="PROSITE" id="PS51273">
    <property type="entry name" value="GATASE_TYPE_1"/>
    <property type="match status" value="1"/>
</dbReference>